<feature type="domain" description="Transcriptional regulator DauR-like HTH" evidence="2">
    <location>
        <begin position="170"/>
        <end position="227"/>
    </location>
</feature>
<evidence type="ECO:0000313" key="4">
    <source>
        <dbReference type="EMBL" id="EMO9458340.1"/>
    </source>
</evidence>
<dbReference type="EMBL" id="CP028956">
    <property type="protein sequence ID" value="AWC92994.1"/>
    <property type="molecule type" value="Genomic_DNA"/>
</dbReference>
<evidence type="ECO:0000313" key="7">
    <source>
        <dbReference type="EMBL" id="RUT64672.1"/>
    </source>
</evidence>
<dbReference type="InterPro" id="IPR039445">
    <property type="entry name" value="DauR-like_HTH"/>
</dbReference>
<feature type="domain" description="YheO-like" evidence="1">
    <location>
        <begin position="28"/>
        <end position="136"/>
    </location>
</feature>
<dbReference type="PANTHER" id="PTHR35568:SF1">
    <property type="entry name" value="TRANSCRIPTIONAL REGULATOR DAUR"/>
    <property type="match status" value="1"/>
</dbReference>
<dbReference type="InterPro" id="IPR039446">
    <property type="entry name" value="DauR-like"/>
</dbReference>
<geneLocation type="plasmid" evidence="7">
    <name>unnamed1</name>
</geneLocation>
<dbReference type="Proteomes" id="UP000244682">
    <property type="component" value="Chromosome"/>
</dbReference>
<evidence type="ECO:0000313" key="6">
    <source>
        <dbReference type="EMBL" id="MDS0899149.1"/>
    </source>
</evidence>
<evidence type="ECO:0000313" key="8">
    <source>
        <dbReference type="Proteomes" id="UP000244682"/>
    </source>
</evidence>
<gene>
    <name evidence="3" type="ORF">AM380_04765</name>
    <name evidence="7" type="ORF">CKG00_16050</name>
    <name evidence="5" type="ORF">CYG68_07540</name>
    <name evidence="6" type="ORF">OSC06_14335</name>
    <name evidence="4" type="ORF">PN925_003753</name>
</gene>
<evidence type="ECO:0000313" key="9">
    <source>
        <dbReference type="Proteomes" id="UP000286908"/>
    </source>
</evidence>
<dbReference type="Pfam" id="PF13309">
    <property type="entry name" value="HTH_22"/>
    <property type="match status" value="1"/>
</dbReference>
<dbReference type="PANTHER" id="PTHR35568">
    <property type="entry name" value="TRANSCRIPTIONAL REGULATOR DAUR"/>
    <property type="match status" value="1"/>
</dbReference>
<dbReference type="InterPro" id="IPR013559">
    <property type="entry name" value="YheO"/>
</dbReference>
<evidence type="ECO:0000259" key="2">
    <source>
        <dbReference type="Pfam" id="PF13309"/>
    </source>
</evidence>
<dbReference type="EMBL" id="ABKJEP030000084">
    <property type="protein sequence ID" value="EMO9458340.1"/>
    <property type="molecule type" value="Genomic_DNA"/>
</dbReference>
<reference evidence="6" key="4">
    <citation type="submission" date="2023-02" db="EMBL/GenBank/DDBJ databases">
        <title>Detection, antimicrobial susceptibility and genomic characterization of NDM-producing species of Morganellaceae, Yersiniaceae, and Enterobacteriaceae other than Klebsiella.</title>
        <authorList>
            <person name="Camargo C.H."/>
            <person name="Sacchi C.T."/>
            <person name="Campos K.R."/>
        </authorList>
    </citation>
    <scope>NUCLEOTIDE SEQUENCE</scope>
    <source>
        <strain evidence="6">1189_21</strain>
    </source>
</reference>
<dbReference type="RefSeq" id="WP_004236501.1">
    <property type="nucleotide sequence ID" value="NZ_ABGYJJ040000001.1"/>
</dbReference>
<dbReference type="Proteomes" id="UP001182247">
    <property type="component" value="Unassembled WGS sequence"/>
</dbReference>
<dbReference type="STRING" id="582.AL531_16750"/>
<reference evidence="3 8" key="3">
    <citation type="submission" date="2018-04" db="EMBL/GenBank/DDBJ databases">
        <title>Whole genome sequencing of Morganella morganii AR_0133.</title>
        <authorList>
            <person name="Conlan S."/>
            <person name="Thomas P.J."/>
            <person name="Mullikin J."/>
            <person name="Frank K.M."/>
            <person name="Segre J.A."/>
        </authorList>
    </citation>
    <scope>NUCLEOTIDE SEQUENCE [LARGE SCALE GENOMIC DNA]</scope>
    <source>
        <strain evidence="3 8">AR_0133</strain>
    </source>
</reference>
<organism evidence="7 9">
    <name type="scientific">Morganella morganii</name>
    <name type="common">Proteus morganii</name>
    <dbReference type="NCBI Taxonomy" id="582"/>
    <lineage>
        <taxon>Bacteria</taxon>
        <taxon>Pseudomonadati</taxon>
        <taxon>Pseudomonadota</taxon>
        <taxon>Gammaproteobacteria</taxon>
        <taxon>Enterobacterales</taxon>
        <taxon>Morganellaceae</taxon>
        <taxon>Morganella</taxon>
    </lineage>
</organism>
<evidence type="ECO:0000259" key="1">
    <source>
        <dbReference type="Pfam" id="PF08348"/>
    </source>
</evidence>
<dbReference type="OrthoDB" id="9796595at2"/>
<reference evidence="7 9" key="1">
    <citation type="submission" date="2017-08" db="EMBL/GenBank/DDBJ databases">
        <title>Draft genome sequence of pheromone producing symbiont Morganella morganii, of the female New Zealand grass grub Costelytra giveni.</title>
        <authorList>
            <person name="Laugraud A."/>
            <person name="Young S.D."/>
            <person name="Hurst M.H."/>
        </authorList>
    </citation>
    <scope>NUCLEOTIDE SEQUENCE [LARGE SCALE GENOMIC DNA]</scope>
    <source>
        <strain evidence="7 9">MMsCG</strain>
        <plasmid evidence="7">unnamed1</plasmid>
    </source>
</reference>
<dbReference type="Proteomes" id="UP000650477">
    <property type="component" value="Unassembled WGS sequence"/>
</dbReference>
<sequence>MSNPVLFNDNDSDYIVNHPFTETDYEILKSYEAAVDGLALLIGEHCEIVLHSLEDLKRSAVKIANGHHTGRKVGSPITDLALRMLHDITDEDCSTSKAYFTRAKTGALMKSLTIAIRNKSRRIIGLLCINMNLDVPFSQIVQTFIPKELAEETSNVNFASSVEDLVAQTLEQTIEEVNADRNVANNAKNKQVVLNLYEKGIFDIKDAINLVAVRLNISKHTVYLYIRQFKNGE</sequence>
<dbReference type="EMBL" id="NRQY01000002">
    <property type="protein sequence ID" value="RUT64672.1"/>
    <property type="molecule type" value="Genomic_DNA"/>
</dbReference>
<dbReference type="Proteomes" id="UP000286908">
    <property type="component" value="Unassembled WGS sequence"/>
</dbReference>
<name>A0A0A2R8F6_MORMO</name>
<evidence type="ECO:0000313" key="3">
    <source>
        <dbReference type="EMBL" id="AWC92994.1"/>
    </source>
</evidence>
<proteinExistence type="predicted"/>
<protein>
    <submittedName>
        <fullName evidence="4">Transcriptional regulator</fullName>
    </submittedName>
</protein>
<accession>A0A0A2R8F6</accession>
<dbReference type="EMBL" id="JAPKIY010000025">
    <property type="protein sequence ID" value="MDS0899149.1"/>
    <property type="molecule type" value="Genomic_DNA"/>
</dbReference>
<dbReference type="Pfam" id="PF08348">
    <property type="entry name" value="PAS_6"/>
    <property type="match status" value="1"/>
</dbReference>
<dbReference type="EMBL" id="PKLF01000005">
    <property type="protein sequence ID" value="MBE8612272.1"/>
    <property type="molecule type" value="Genomic_DNA"/>
</dbReference>
<dbReference type="AlphaFoldDB" id="A0A0A2R8F6"/>
<reference evidence="4" key="5">
    <citation type="submission" date="2024-02" db="EMBL/GenBank/DDBJ databases">
        <authorList>
            <consortium name="Clinical and Environmental Microbiology Branch: Whole genome sequencing antimicrobial resistance pathogens in the healthcare setting"/>
        </authorList>
    </citation>
    <scope>NUCLEOTIDE SEQUENCE</scope>
    <source>
        <strain evidence="4">2023KU-00017</strain>
    </source>
</reference>
<dbReference type="GeneID" id="93362076"/>
<keyword evidence="7" id="KW-0614">Plasmid</keyword>
<reference evidence="5" key="2">
    <citation type="submission" date="2017-12" db="EMBL/GenBank/DDBJ databases">
        <title>Genome sequencing and analysis.</title>
        <authorList>
            <person name="Huang Y.-T."/>
        </authorList>
    </citation>
    <scope>NUCLEOTIDE SEQUENCE</scope>
    <source>
        <strain evidence="5">VGH116</strain>
    </source>
</reference>
<evidence type="ECO:0000313" key="5">
    <source>
        <dbReference type="EMBL" id="MBE8612272.1"/>
    </source>
</evidence>